<comment type="caution">
    <text evidence="2">The sequence shown here is derived from an EMBL/GenBank/DDBJ whole genome shotgun (WGS) entry which is preliminary data.</text>
</comment>
<accession>A0ABR4GCE7</accession>
<sequence>MPTKRTRAGRTVPFTRPNNRHGEPVPIPEPRVEEEEGDDDDISSETSTSTPDPTSFSDPDPQKERFGPSAPDPPVPCFQCAMNIFTLKPPNGEISGPHHCIPAENGIGCEKCKRHNLECSPLPVGAHREAIKISRMPPIERGWKASKEFAYELKNTYIGFDGDGTDEEEEEKKPRRRSKAVPLRLWVLGRR</sequence>
<keyword evidence="3" id="KW-1185">Reference proteome</keyword>
<name>A0ABR4GCE7_9EURO</name>
<gene>
    <name evidence="2" type="ORF">BJX66DRAFT_128270</name>
</gene>
<proteinExistence type="predicted"/>
<feature type="compositionally biased region" description="Acidic residues" evidence="1">
    <location>
        <begin position="32"/>
        <end position="43"/>
    </location>
</feature>
<feature type="compositionally biased region" description="Low complexity" evidence="1">
    <location>
        <begin position="44"/>
        <end position="59"/>
    </location>
</feature>
<evidence type="ECO:0000256" key="1">
    <source>
        <dbReference type="SAM" id="MobiDB-lite"/>
    </source>
</evidence>
<dbReference type="EMBL" id="JBFTWV010000024">
    <property type="protein sequence ID" value="KAL2796686.1"/>
    <property type="molecule type" value="Genomic_DNA"/>
</dbReference>
<protein>
    <submittedName>
        <fullName evidence="2">Uncharacterized protein</fullName>
    </submittedName>
</protein>
<evidence type="ECO:0000313" key="2">
    <source>
        <dbReference type="EMBL" id="KAL2796686.1"/>
    </source>
</evidence>
<dbReference type="Proteomes" id="UP001610563">
    <property type="component" value="Unassembled WGS sequence"/>
</dbReference>
<organism evidence="2 3">
    <name type="scientific">Aspergillus keveii</name>
    <dbReference type="NCBI Taxonomy" id="714993"/>
    <lineage>
        <taxon>Eukaryota</taxon>
        <taxon>Fungi</taxon>
        <taxon>Dikarya</taxon>
        <taxon>Ascomycota</taxon>
        <taxon>Pezizomycotina</taxon>
        <taxon>Eurotiomycetes</taxon>
        <taxon>Eurotiomycetidae</taxon>
        <taxon>Eurotiales</taxon>
        <taxon>Aspergillaceae</taxon>
        <taxon>Aspergillus</taxon>
        <taxon>Aspergillus subgen. Nidulantes</taxon>
    </lineage>
</organism>
<feature type="region of interest" description="Disordered" evidence="1">
    <location>
        <begin position="160"/>
        <end position="179"/>
    </location>
</feature>
<evidence type="ECO:0000313" key="3">
    <source>
        <dbReference type="Proteomes" id="UP001610563"/>
    </source>
</evidence>
<feature type="region of interest" description="Disordered" evidence="1">
    <location>
        <begin position="1"/>
        <end position="73"/>
    </location>
</feature>
<reference evidence="2 3" key="1">
    <citation type="submission" date="2024-07" db="EMBL/GenBank/DDBJ databases">
        <title>Section-level genome sequencing and comparative genomics of Aspergillus sections Usti and Cavernicolus.</title>
        <authorList>
            <consortium name="Lawrence Berkeley National Laboratory"/>
            <person name="Nybo J.L."/>
            <person name="Vesth T.C."/>
            <person name="Theobald S."/>
            <person name="Frisvad J.C."/>
            <person name="Larsen T.O."/>
            <person name="Kjaerboelling I."/>
            <person name="Rothschild-Mancinelli K."/>
            <person name="Lyhne E.K."/>
            <person name="Kogle M.E."/>
            <person name="Barry K."/>
            <person name="Clum A."/>
            <person name="Na H."/>
            <person name="Ledsgaard L."/>
            <person name="Lin J."/>
            <person name="Lipzen A."/>
            <person name="Kuo A."/>
            <person name="Riley R."/>
            <person name="Mondo S."/>
            <person name="Labutti K."/>
            <person name="Haridas S."/>
            <person name="Pangalinan J."/>
            <person name="Salamov A.A."/>
            <person name="Simmons B.A."/>
            <person name="Magnuson J.K."/>
            <person name="Chen J."/>
            <person name="Drula E."/>
            <person name="Henrissat B."/>
            <person name="Wiebenga A."/>
            <person name="Lubbers R.J."/>
            <person name="Gomes A.C."/>
            <person name="Makela M.R."/>
            <person name="Stajich J."/>
            <person name="Grigoriev I.V."/>
            <person name="Mortensen U.H."/>
            <person name="De Vries R.P."/>
            <person name="Baker S.E."/>
            <person name="Andersen M.R."/>
        </authorList>
    </citation>
    <scope>NUCLEOTIDE SEQUENCE [LARGE SCALE GENOMIC DNA]</scope>
    <source>
        <strain evidence="2 3">CBS 209.92</strain>
    </source>
</reference>